<sequence>MISAVLLFSIMSLMNGQNLEINDYDLWVEYLAKGYRGIVLAGNDTQSLTFSAILTFSEYYNEGIMVSQRLNVYPTGRSYLATTYRSLPDFEILQELHENFIIGQTARLFVAAASAPEPPVYVTYESIKEAIQTGKKLESFVDLTCFERHAELAIGDSLLFPYWDTRIVNEGTADEYIEVVWYHISIYTDGGVLLGFGYFNVVDNHAGYDEYLCTLGAHWTLREVAGFPDGGRQITTFEEMKVRLLSGLPTDMVLDNTQCQVQGDDDIMDTNTFIQRRAIKNWQLFAETPGRTGESIHLDYFQFGGDVDPYILHQNIDIDVNRALVHISLINMEPNFRQLQSWFASAWMESKVEGERTQLTSVADVVEAASSGYTMAVSISLDNCTDENGDPGENSIVGTSADYSHARDDVVYAINDFTMRLKPGTLDGFAFDRAALTSGQHSPVSTQLRFQDPFPNFTRFPSGVGFEFPATQHESSV</sequence>
<proteinExistence type="predicted"/>
<protein>
    <submittedName>
        <fullName evidence="1">Uncharacterized protein</fullName>
    </submittedName>
</protein>
<reference evidence="1" key="1">
    <citation type="submission" date="2020-11" db="EMBL/GenBank/DDBJ databases">
        <authorList>
            <person name="Tran Van P."/>
        </authorList>
    </citation>
    <scope>NUCLEOTIDE SEQUENCE</scope>
</reference>
<organism evidence="1">
    <name type="scientific">Cyprideis torosa</name>
    <dbReference type="NCBI Taxonomy" id="163714"/>
    <lineage>
        <taxon>Eukaryota</taxon>
        <taxon>Metazoa</taxon>
        <taxon>Ecdysozoa</taxon>
        <taxon>Arthropoda</taxon>
        <taxon>Crustacea</taxon>
        <taxon>Oligostraca</taxon>
        <taxon>Ostracoda</taxon>
        <taxon>Podocopa</taxon>
        <taxon>Podocopida</taxon>
        <taxon>Cytherocopina</taxon>
        <taxon>Cytheroidea</taxon>
        <taxon>Cytherideidae</taxon>
        <taxon>Cyprideis</taxon>
    </lineage>
</organism>
<name>A0A7R8ZL53_9CRUS</name>
<accession>A0A7R8ZL53</accession>
<gene>
    <name evidence="1" type="ORF">CTOB1V02_LOCUS3492</name>
</gene>
<evidence type="ECO:0000313" key="1">
    <source>
        <dbReference type="EMBL" id="CAD7225554.1"/>
    </source>
</evidence>
<dbReference type="AlphaFoldDB" id="A0A7R8ZL53"/>
<dbReference type="EMBL" id="OB660599">
    <property type="protein sequence ID" value="CAD7225554.1"/>
    <property type="molecule type" value="Genomic_DNA"/>
</dbReference>